<dbReference type="EMBL" id="GBHO01037096">
    <property type="protein sequence ID" value="JAG06508.1"/>
    <property type="molecule type" value="Transcribed_RNA"/>
</dbReference>
<gene>
    <name evidence="3" type="primary">atpE_1</name>
    <name evidence="4" type="synonym">atpE_4</name>
    <name evidence="2" type="synonym">atpE_5</name>
    <name evidence="1" type="synonym">atpE_7</name>
    <name evidence="2" type="ORF">CM83_22332</name>
    <name evidence="4" type="ORF">CM83_22337</name>
    <name evidence="3" type="ORF">CM83_22342</name>
    <name evidence="1" type="ORF">CM83_22350</name>
    <name evidence="6" type="ORF">g.21602</name>
    <name evidence="5" type="ORF">g.21610</name>
</gene>
<dbReference type="EMBL" id="GDHC01004835">
    <property type="protein sequence ID" value="JAQ13794.1"/>
    <property type="molecule type" value="Transcribed_RNA"/>
</dbReference>
<accession>A0A0A9WNS2</accession>
<dbReference type="EMBL" id="GBHO01037093">
    <property type="protein sequence ID" value="JAG06511.1"/>
    <property type="molecule type" value="Transcribed_RNA"/>
</dbReference>
<reference evidence="5" key="3">
    <citation type="journal article" date="2016" name="Gigascience">
        <title>De novo construction of an expanded transcriptome assembly for the western tarnished plant bug, Lygus hesperus.</title>
        <authorList>
            <person name="Tassone E.E."/>
            <person name="Geib S.M."/>
            <person name="Hall B."/>
            <person name="Fabrick J.A."/>
            <person name="Brent C.S."/>
            <person name="Hull J.J."/>
        </authorList>
    </citation>
    <scope>NUCLEOTIDE SEQUENCE</scope>
</reference>
<dbReference type="AlphaFoldDB" id="A0A0A9WNS2"/>
<evidence type="ECO:0000313" key="5">
    <source>
        <dbReference type="EMBL" id="JAQ02347.1"/>
    </source>
</evidence>
<evidence type="ECO:0000313" key="3">
    <source>
        <dbReference type="EMBL" id="JAG06510.1"/>
    </source>
</evidence>
<evidence type="ECO:0000313" key="2">
    <source>
        <dbReference type="EMBL" id="JAG06509.1"/>
    </source>
</evidence>
<evidence type="ECO:0000313" key="1">
    <source>
        <dbReference type="EMBL" id="JAG06508.1"/>
    </source>
</evidence>
<proteinExistence type="predicted"/>
<organism evidence="3">
    <name type="scientific">Lygus hesperus</name>
    <name type="common">Western plant bug</name>
    <dbReference type="NCBI Taxonomy" id="30085"/>
    <lineage>
        <taxon>Eukaryota</taxon>
        <taxon>Metazoa</taxon>
        <taxon>Ecdysozoa</taxon>
        <taxon>Arthropoda</taxon>
        <taxon>Hexapoda</taxon>
        <taxon>Insecta</taxon>
        <taxon>Pterygota</taxon>
        <taxon>Neoptera</taxon>
        <taxon>Paraneoptera</taxon>
        <taxon>Hemiptera</taxon>
        <taxon>Heteroptera</taxon>
        <taxon>Panheteroptera</taxon>
        <taxon>Cimicomorpha</taxon>
        <taxon>Miridae</taxon>
        <taxon>Mirini</taxon>
        <taxon>Lygus</taxon>
    </lineage>
</organism>
<name>A0A0A9WNS2_LYGHE</name>
<dbReference type="EMBL" id="GBHO01037095">
    <property type="protein sequence ID" value="JAG06509.1"/>
    <property type="molecule type" value="Transcribed_RNA"/>
</dbReference>
<reference evidence="3" key="2">
    <citation type="submission" date="2014-07" db="EMBL/GenBank/DDBJ databases">
        <authorList>
            <person name="Hull J."/>
        </authorList>
    </citation>
    <scope>NUCLEOTIDE SEQUENCE</scope>
</reference>
<dbReference type="EMBL" id="GBHO01037094">
    <property type="protein sequence ID" value="JAG06510.1"/>
    <property type="molecule type" value="Transcribed_RNA"/>
</dbReference>
<protein>
    <submittedName>
        <fullName evidence="3">V-type proton ATPase subunit E</fullName>
    </submittedName>
</protein>
<sequence length="363" mass="39885">MWWTLTPVSLSTSSAQRFAYRAQVSTPTSNLVRDSDRCTSSTISTVTWVKQRMLTLLRYLHLSKPTTNTCAGVPNLSNTVNMFVTPSTIHHYDARVPSQHLPLLSPQLPKIHKNSSLQSEKLVKHLSLRDGAVDTAQVDTGTLYASSNNVGTPEPRSVYPVKQLSGYCDDDVSLLSLQAKEGCALHTPKVDKSKLFVRTDDDPVSVGDDVHPLRYSARDTSLWSPQRRTTSVLNASQVSNQLTDDGYNSNQPCDSAVREKQFAPLLSTWIRDSVVGHGLYCDTIASGFLETTATTTTANTPASSANSTASKVSDEEYEGWGYRGEFLDTDDLPSENPMDASSLVLFPPLVHPYNDDGILDIRK</sequence>
<evidence type="ECO:0000313" key="4">
    <source>
        <dbReference type="EMBL" id="JAG06511.1"/>
    </source>
</evidence>
<dbReference type="EMBL" id="GDHC01016282">
    <property type="protein sequence ID" value="JAQ02347.1"/>
    <property type="molecule type" value="Transcribed_RNA"/>
</dbReference>
<evidence type="ECO:0000313" key="6">
    <source>
        <dbReference type="EMBL" id="JAQ13794.1"/>
    </source>
</evidence>
<reference evidence="3" key="1">
    <citation type="journal article" date="2014" name="PLoS ONE">
        <title>Transcriptome-Based Identification of ABC Transporters in the Western Tarnished Plant Bug Lygus hesperus.</title>
        <authorList>
            <person name="Hull J.J."/>
            <person name="Chaney K."/>
            <person name="Geib S.M."/>
            <person name="Fabrick J.A."/>
            <person name="Brent C.S."/>
            <person name="Walsh D."/>
            <person name="Lavine L.C."/>
        </authorList>
    </citation>
    <scope>NUCLEOTIDE SEQUENCE</scope>
</reference>